<dbReference type="OrthoDB" id="4031722at2759"/>
<dbReference type="GeneID" id="13883684"/>
<dbReference type="GO" id="GO:0001403">
    <property type="term" value="P:invasive growth in response to glucose limitation"/>
    <property type="evidence" value="ECO:0007669"/>
    <property type="project" value="EnsemblFungi"/>
</dbReference>
<dbReference type="Proteomes" id="UP000005220">
    <property type="component" value="Chromosome 9"/>
</dbReference>
<accession>H2B098</accession>
<dbReference type="FunCoup" id="H2B098">
    <property type="interactions" value="65"/>
</dbReference>
<dbReference type="GO" id="GO:0007124">
    <property type="term" value="P:pseudohyphal growth"/>
    <property type="evidence" value="ECO:0007669"/>
    <property type="project" value="EnsemblFungi"/>
</dbReference>
<sequence>MVRHFMRKVVRSLLDDERLHVTITDDKTVPEFLHFKNERKMPIARVDSSPGFFVFPSVQSFDVFKANDGDLNRIELDSNGVGIPLFHFVRKLGLDLSYDIYVYELRSVDDAPPYAAHQLFHSTSEFKIYRSLYGTISLNIKLGTMDYEFHGDNEPFVMSHMKKFRDLDTKILGSDFTWHVTFNPVLRSDHYKLLLQDDRESKFVAAHYTSENSDLLSIISTVTKTADIIVGDDSNGSFGIYDVSHMTKLIVCQGLLIHQLELQKQRPKSIKREGKALLRMGVNERLS</sequence>
<proteinExistence type="predicted"/>
<evidence type="ECO:0000313" key="2">
    <source>
        <dbReference type="Proteomes" id="UP000005220"/>
    </source>
</evidence>
<reference evidence="1 2" key="1">
    <citation type="journal article" date="2011" name="Proc. Natl. Acad. Sci. U.S.A.">
        <title>Evolutionary erosion of yeast sex chromosomes by mating-type switching accidents.</title>
        <authorList>
            <person name="Gordon J.L."/>
            <person name="Armisen D."/>
            <person name="Proux-Wera E."/>
            <person name="Oheigeartaigh S.S."/>
            <person name="Byrne K.P."/>
            <person name="Wolfe K.H."/>
        </authorList>
    </citation>
    <scope>NUCLEOTIDE SEQUENCE [LARGE SCALE GENOMIC DNA]</scope>
    <source>
        <strain evidence="2">ATCC 22294 / BCRC 22015 / CBS 2517 / CECT 1963 / NBRC 1671 / NRRL Y-8276</strain>
    </source>
</reference>
<dbReference type="HOGENOM" id="CLU_065220_0_0_1"/>
<keyword evidence="2" id="KW-1185">Reference proteome</keyword>
<dbReference type="InParanoid" id="H2B098"/>
<protein>
    <submittedName>
        <fullName evidence="1">Uncharacterized protein</fullName>
    </submittedName>
</protein>
<gene>
    <name evidence="1" type="primary">KAFR0I02690</name>
    <name evidence="1" type="ORF">KAFR_0I02690</name>
</gene>
<dbReference type="EMBL" id="HE650829">
    <property type="protein sequence ID" value="CCF60048.1"/>
    <property type="molecule type" value="Genomic_DNA"/>
</dbReference>
<dbReference type="AlphaFoldDB" id="H2B098"/>
<dbReference type="eggNOG" id="ENOG502S58H">
    <property type="taxonomic scope" value="Eukaryota"/>
</dbReference>
<name>H2B098_KAZAF</name>
<evidence type="ECO:0000313" key="1">
    <source>
        <dbReference type="EMBL" id="CCF60048.1"/>
    </source>
</evidence>
<dbReference type="KEGG" id="kaf:KAFR_0I02690"/>
<dbReference type="RefSeq" id="XP_003959183.1">
    <property type="nucleotide sequence ID" value="XM_003959134.1"/>
</dbReference>
<organism evidence="1 2">
    <name type="scientific">Kazachstania africana (strain ATCC 22294 / BCRC 22015 / CBS 2517 / CECT 1963 / NBRC 1671 / NRRL Y-8276)</name>
    <name type="common">Yeast</name>
    <name type="synonym">Kluyveromyces africanus</name>
    <dbReference type="NCBI Taxonomy" id="1071382"/>
    <lineage>
        <taxon>Eukaryota</taxon>
        <taxon>Fungi</taxon>
        <taxon>Dikarya</taxon>
        <taxon>Ascomycota</taxon>
        <taxon>Saccharomycotina</taxon>
        <taxon>Saccharomycetes</taxon>
        <taxon>Saccharomycetales</taxon>
        <taxon>Saccharomycetaceae</taxon>
        <taxon>Kazachstania</taxon>
    </lineage>
</organism>